<dbReference type="InterPro" id="IPR008920">
    <property type="entry name" value="TF_FadR/GntR_C"/>
</dbReference>
<keyword evidence="2" id="KW-0238">DNA-binding</keyword>
<dbReference type="PANTHER" id="PTHR43537:SF5">
    <property type="entry name" value="UXU OPERON TRANSCRIPTIONAL REGULATOR"/>
    <property type="match status" value="1"/>
</dbReference>
<sequence>MSVNGGPPPGGLLSTRVSPNSMAMRVVDLIRRHELQEGAHLTEQWVADALDISRTPARRALAYLTEIGLVERTPRRGFHLAMPASELARVALDADDDEDEQLYFRIIDDHLGSRFTEDFTTTDLCQRYGLTTRQANLVLSRMESEDLIRRRAARGWEFVRTLSTKEAHDQSYRFRLIVEPAGLREPGYSVDPEAFALHRRQQESLLHGNIVLLSRSELFRYNATFHEMLAECSGNAYLADAVRRVNRMRRMIEYNHQADRSRLVTQAREHLHLLDLLEAGENDKAADFMYTHLDVVRELKTGIKSSG</sequence>
<dbReference type="Pfam" id="PF00392">
    <property type="entry name" value="GntR"/>
    <property type="match status" value="1"/>
</dbReference>
<dbReference type="SUPFAM" id="SSF46785">
    <property type="entry name" value="Winged helix' DNA-binding domain"/>
    <property type="match status" value="1"/>
</dbReference>
<dbReference type="PROSITE" id="PS50949">
    <property type="entry name" value="HTH_GNTR"/>
    <property type="match status" value="1"/>
</dbReference>
<dbReference type="AlphaFoldDB" id="A0AAI8TU89"/>
<dbReference type="InterPro" id="IPR036390">
    <property type="entry name" value="WH_DNA-bd_sf"/>
</dbReference>
<gene>
    <name evidence="5" type="ORF">hbim_03005</name>
</gene>
<dbReference type="InterPro" id="IPR011711">
    <property type="entry name" value="GntR_C"/>
</dbReference>
<protein>
    <recommendedName>
        <fullName evidence="4">HTH gntR-type domain-containing protein</fullName>
    </recommendedName>
</protein>
<organism evidence="5 6">
    <name type="scientific">Mycolicibacterium mageritense</name>
    <name type="common">Mycobacterium mageritense</name>
    <dbReference type="NCBI Taxonomy" id="53462"/>
    <lineage>
        <taxon>Bacteria</taxon>
        <taxon>Bacillati</taxon>
        <taxon>Actinomycetota</taxon>
        <taxon>Actinomycetes</taxon>
        <taxon>Mycobacteriales</taxon>
        <taxon>Mycobacteriaceae</taxon>
        <taxon>Mycolicibacterium</taxon>
    </lineage>
</organism>
<accession>A0AAI8TU89</accession>
<dbReference type="Pfam" id="PF07729">
    <property type="entry name" value="FCD"/>
    <property type="match status" value="1"/>
</dbReference>
<reference evidence="5" key="1">
    <citation type="submission" date="2023-03" db="EMBL/GenBank/DDBJ databases">
        <title>Draft genome sequence of a Mycolicibacterium mageritense strain H4_3_1 isolated from a hybrid biological-inorganic system reactor.</title>
        <authorList>
            <person name="Feng X."/>
            <person name="Kazama D."/>
            <person name="Sato K."/>
            <person name="Kobayashi H."/>
        </authorList>
    </citation>
    <scope>NUCLEOTIDE SEQUENCE</scope>
    <source>
        <strain evidence="5">H4_3_1</strain>
    </source>
</reference>
<proteinExistence type="predicted"/>
<dbReference type="Proteomes" id="UP001241092">
    <property type="component" value="Chromosome"/>
</dbReference>
<dbReference type="Gene3D" id="1.20.120.530">
    <property type="entry name" value="GntR ligand-binding domain-like"/>
    <property type="match status" value="1"/>
</dbReference>
<dbReference type="InterPro" id="IPR036388">
    <property type="entry name" value="WH-like_DNA-bd_sf"/>
</dbReference>
<dbReference type="RefSeq" id="WP_286215656.1">
    <property type="nucleotide sequence ID" value="NZ_AP027452.1"/>
</dbReference>
<evidence type="ECO:0000256" key="2">
    <source>
        <dbReference type="ARBA" id="ARBA00023125"/>
    </source>
</evidence>
<evidence type="ECO:0000256" key="3">
    <source>
        <dbReference type="ARBA" id="ARBA00023163"/>
    </source>
</evidence>
<dbReference type="SMART" id="SM00345">
    <property type="entry name" value="HTH_GNTR"/>
    <property type="match status" value="1"/>
</dbReference>
<evidence type="ECO:0000313" key="5">
    <source>
        <dbReference type="EMBL" id="BDY29069.1"/>
    </source>
</evidence>
<dbReference type="PANTHER" id="PTHR43537">
    <property type="entry name" value="TRANSCRIPTIONAL REGULATOR, GNTR FAMILY"/>
    <property type="match status" value="1"/>
</dbReference>
<dbReference type="SUPFAM" id="SSF48008">
    <property type="entry name" value="GntR ligand-binding domain-like"/>
    <property type="match status" value="1"/>
</dbReference>
<dbReference type="EMBL" id="AP027452">
    <property type="protein sequence ID" value="BDY29069.1"/>
    <property type="molecule type" value="Genomic_DNA"/>
</dbReference>
<evidence type="ECO:0000256" key="1">
    <source>
        <dbReference type="ARBA" id="ARBA00023015"/>
    </source>
</evidence>
<feature type="domain" description="HTH gntR-type" evidence="4">
    <location>
        <begin position="16"/>
        <end position="83"/>
    </location>
</feature>
<keyword evidence="1" id="KW-0805">Transcription regulation</keyword>
<dbReference type="Gene3D" id="1.10.10.10">
    <property type="entry name" value="Winged helix-like DNA-binding domain superfamily/Winged helix DNA-binding domain"/>
    <property type="match status" value="1"/>
</dbReference>
<name>A0AAI8TU89_MYCME</name>
<dbReference type="InterPro" id="IPR000524">
    <property type="entry name" value="Tscrpt_reg_HTH_GntR"/>
</dbReference>
<evidence type="ECO:0000259" key="4">
    <source>
        <dbReference type="PROSITE" id="PS50949"/>
    </source>
</evidence>
<dbReference type="GO" id="GO:0003700">
    <property type="term" value="F:DNA-binding transcription factor activity"/>
    <property type="evidence" value="ECO:0007669"/>
    <property type="project" value="InterPro"/>
</dbReference>
<dbReference type="SMART" id="SM00895">
    <property type="entry name" value="FCD"/>
    <property type="match status" value="1"/>
</dbReference>
<evidence type="ECO:0000313" key="6">
    <source>
        <dbReference type="Proteomes" id="UP001241092"/>
    </source>
</evidence>
<dbReference type="GO" id="GO:0003677">
    <property type="term" value="F:DNA binding"/>
    <property type="evidence" value="ECO:0007669"/>
    <property type="project" value="UniProtKB-KW"/>
</dbReference>
<keyword evidence="3" id="KW-0804">Transcription</keyword>